<feature type="transmembrane region" description="Helical" evidence="6">
    <location>
        <begin position="337"/>
        <end position="354"/>
    </location>
</feature>
<dbReference type="AlphaFoldDB" id="A0A5B9QAQ6"/>
<sequence>MRRLTSMIHGRNIRMSGLAMLDQAVVGGTNFLTAVFVGRQCGPTEMGYFALALSAWYLILAVLEALVTSPFTVFVHRMTENERSTYAGSAIAQVLGLATLAISVLLVANVGIYLAGFTELALVFAAMVISVPFRMVRQFARRFDYAFMQLGRALIVDTAIAVLQLSAIMALYYFDALTAALSFLVVTCVYALTSFAWWLQQQVAFCINREQFIPHFIKNWSLGRWLAASQCTTIAAVQSLPWIIAAFLGEAQTGIYSACATLVGLSAPLMVAVQNVLSPKAATAYAESKIAGLQRVVGKTTLILALGMGLLPLVLYVAGDQIIGMSYGSKYTGHQSLLVLLALGELVFALGIGASSGLTVLERTDLLFRANLASIVTTLLLAIPLVGSFDLIGAALARLLGITVGTAFAIASYRQLFIERNALVPAETNIPNNPATAADDEPSDQMLMSAAMDGKVE</sequence>
<feature type="transmembrane region" description="Helical" evidence="6">
    <location>
        <begin position="225"/>
        <end position="248"/>
    </location>
</feature>
<keyword evidence="8" id="KW-1185">Reference proteome</keyword>
<feature type="transmembrane region" description="Helical" evidence="6">
    <location>
        <begin position="49"/>
        <end position="74"/>
    </location>
</feature>
<keyword evidence="2" id="KW-1003">Cell membrane</keyword>
<accession>A0A5B9QAQ6</accession>
<dbReference type="PANTHER" id="PTHR30250:SF11">
    <property type="entry name" value="O-ANTIGEN TRANSPORTER-RELATED"/>
    <property type="match status" value="1"/>
</dbReference>
<evidence type="ECO:0000313" key="7">
    <source>
        <dbReference type="EMBL" id="QEG34829.1"/>
    </source>
</evidence>
<dbReference type="KEGG" id="bgok:Pr1d_21140"/>
<evidence type="ECO:0000256" key="1">
    <source>
        <dbReference type="ARBA" id="ARBA00004651"/>
    </source>
</evidence>
<dbReference type="OrthoDB" id="256428at2"/>
<organism evidence="7 8">
    <name type="scientific">Bythopirellula goksoeyrii</name>
    <dbReference type="NCBI Taxonomy" id="1400387"/>
    <lineage>
        <taxon>Bacteria</taxon>
        <taxon>Pseudomonadati</taxon>
        <taxon>Planctomycetota</taxon>
        <taxon>Planctomycetia</taxon>
        <taxon>Pirellulales</taxon>
        <taxon>Lacipirellulaceae</taxon>
        <taxon>Bythopirellula</taxon>
    </lineage>
</organism>
<gene>
    <name evidence="7" type="ORF">Pr1d_21140</name>
</gene>
<feature type="transmembrane region" description="Helical" evidence="6">
    <location>
        <begin position="366"/>
        <end position="385"/>
    </location>
</feature>
<feature type="transmembrane region" description="Helical" evidence="6">
    <location>
        <begin position="86"/>
        <end position="106"/>
    </location>
</feature>
<evidence type="ECO:0000256" key="2">
    <source>
        <dbReference type="ARBA" id="ARBA00022475"/>
    </source>
</evidence>
<evidence type="ECO:0000256" key="3">
    <source>
        <dbReference type="ARBA" id="ARBA00022692"/>
    </source>
</evidence>
<evidence type="ECO:0000256" key="4">
    <source>
        <dbReference type="ARBA" id="ARBA00022989"/>
    </source>
</evidence>
<keyword evidence="3 6" id="KW-0812">Transmembrane</keyword>
<keyword evidence="4 6" id="KW-1133">Transmembrane helix</keyword>
<protein>
    <submittedName>
        <fullName evidence="7">MurJ-like flippase</fullName>
    </submittedName>
</protein>
<feature type="transmembrane region" description="Helical" evidence="6">
    <location>
        <begin position="391"/>
        <end position="411"/>
    </location>
</feature>
<dbReference type="PANTHER" id="PTHR30250">
    <property type="entry name" value="PST FAMILY PREDICTED COLANIC ACID TRANSPORTER"/>
    <property type="match status" value="1"/>
</dbReference>
<evidence type="ECO:0000256" key="5">
    <source>
        <dbReference type="ARBA" id="ARBA00023136"/>
    </source>
</evidence>
<evidence type="ECO:0000313" key="8">
    <source>
        <dbReference type="Proteomes" id="UP000323917"/>
    </source>
</evidence>
<reference evidence="7 8" key="1">
    <citation type="submission" date="2019-08" db="EMBL/GenBank/DDBJ databases">
        <title>Deep-cultivation of Planctomycetes and their phenomic and genomic characterization uncovers novel biology.</title>
        <authorList>
            <person name="Wiegand S."/>
            <person name="Jogler M."/>
            <person name="Boedeker C."/>
            <person name="Pinto D."/>
            <person name="Vollmers J."/>
            <person name="Rivas-Marin E."/>
            <person name="Kohn T."/>
            <person name="Peeters S.H."/>
            <person name="Heuer A."/>
            <person name="Rast P."/>
            <person name="Oberbeckmann S."/>
            <person name="Bunk B."/>
            <person name="Jeske O."/>
            <person name="Meyerdierks A."/>
            <person name="Storesund J.E."/>
            <person name="Kallscheuer N."/>
            <person name="Luecker S."/>
            <person name="Lage O.M."/>
            <person name="Pohl T."/>
            <person name="Merkel B.J."/>
            <person name="Hornburger P."/>
            <person name="Mueller R.-W."/>
            <person name="Bruemmer F."/>
            <person name="Labrenz M."/>
            <person name="Spormann A.M."/>
            <person name="Op den Camp H."/>
            <person name="Overmann J."/>
            <person name="Amann R."/>
            <person name="Jetten M.S.M."/>
            <person name="Mascher T."/>
            <person name="Medema M.H."/>
            <person name="Devos D.P."/>
            <person name="Kaster A.-K."/>
            <person name="Ovreas L."/>
            <person name="Rohde M."/>
            <person name="Galperin M.Y."/>
            <person name="Jogler C."/>
        </authorList>
    </citation>
    <scope>NUCLEOTIDE SEQUENCE [LARGE SCALE GENOMIC DNA]</scope>
    <source>
        <strain evidence="7 8">Pr1d</strain>
    </source>
</reference>
<dbReference type="Proteomes" id="UP000323917">
    <property type="component" value="Chromosome"/>
</dbReference>
<evidence type="ECO:0000256" key="6">
    <source>
        <dbReference type="SAM" id="Phobius"/>
    </source>
</evidence>
<feature type="transmembrane region" description="Helical" evidence="6">
    <location>
        <begin position="180"/>
        <end position="199"/>
    </location>
</feature>
<comment type="subcellular location">
    <subcellularLocation>
        <location evidence="1">Cell membrane</location>
        <topology evidence="1">Multi-pass membrane protein</topology>
    </subcellularLocation>
</comment>
<feature type="transmembrane region" description="Helical" evidence="6">
    <location>
        <begin position="254"/>
        <end position="276"/>
    </location>
</feature>
<dbReference type="InterPro" id="IPR050833">
    <property type="entry name" value="Poly_Biosynth_Transport"/>
</dbReference>
<dbReference type="GO" id="GO:0005886">
    <property type="term" value="C:plasma membrane"/>
    <property type="evidence" value="ECO:0007669"/>
    <property type="project" value="UniProtKB-SubCell"/>
</dbReference>
<name>A0A5B9QAQ6_9BACT</name>
<feature type="transmembrane region" description="Helical" evidence="6">
    <location>
        <begin position="20"/>
        <end position="37"/>
    </location>
</feature>
<proteinExistence type="predicted"/>
<feature type="transmembrane region" description="Helical" evidence="6">
    <location>
        <begin position="154"/>
        <end position="174"/>
    </location>
</feature>
<keyword evidence="5 6" id="KW-0472">Membrane</keyword>
<feature type="transmembrane region" description="Helical" evidence="6">
    <location>
        <begin position="296"/>
        <end position="317"/>
    </location>
</feature>
<dbReference type="RefSeq" id="WP_148073422.1">
    <property type="nucleotide sequence ID" value="NZ_CP042913.1"/>
</dbReference>
<dbReference type="EMBL" id="CP042913">
    <property type="protein sequence ID" value="QEG34829.1"/>
    <property type="molecule type" value="Genomic_DNA"/>
</dbReference>
<feature type="transmembrane region" description="Helical" evidence="6">
    <location>
        <begin position="112"/>
        <end position="133"/>
    </location>
</feature>